<keyword evidence="3 5" id="KW-0378">Hydrolase</keyword>
<comment type="function">
    <text evidence="5">Involved in chemotaxis. Part of a chemotaxis signal transduction system that modulates chemotaxis in response to various stimuli. Catalyzes the demethylation of specific methylglutamate residues introduced into the chemoreceptors (methyl-accepting chemotaxis proteins or MCP) by CheR. Also mediates the irreversible deamidation of specific glutamine residues to glutamic acid.</text>
</comment>
<evidence type="ECO:0000256" key="5">
    <source>
        <dbReference type="HAMAP-Rule" id="MF_00099"/>
    </source>
</evidence>
<dbReference type="InterPro" id="IPR008248">
    <property type="entry name" value="CheB-like"/>
</dbReference>
<name>A0A944CGD7_9HYPH</name>
<reference evidence="10" key="1">
    <citation type="submission" date="2018-08" db="EMBL/GenBank/DDBJ databases">
        <authorList>
            <person name="Jin W."/>
            <person name="Wang H."/>
            <person name="Yang Y."/>
            <person name="Li M."/>
            <person name="Liu J."/>
        </authorList>
    </citation>
    <scope>NUCLEOTIDE SEQUENCE</scope>
    <source>
        <strain evidence="10">AESS21</strain>
    </source>
</reference>
<dbReference type="CDD" id="cd16432">
    <property type="entry name" value="CheB_Rec"/>
    <property type="match status" value="1"/>
</dbReference>
<dbReference type="NCBIfam" id="NF009206">
    <property type="entry name" value="PRK12555.1"/>
    <property type="match status" value="1"/>
</dbReference>
<evidence type="ECO:0000256" key="6">
    <source>
        <dbReference type="PROSITE-ProRule" id="PRU00050"/>
    </source>
</evidence>
<dbReference type="GO" id="GO:0006935">
    <property type="term" value="P:chemotaxis"/>
    <property type="evidence" value="ECO:0007669"/>
    <property type="project" value="UniProtKB-UniRule"/>
</dbReference>
<feature type="active site" evidence="5 6">
    <location>
        <position position="167"/>
    </location>
</feature>
<feature type="active site" evidence="5 6">
    <location>
        <position position="193"/>
    </location>
</feature>
<evidence type="ECO:0000259" key="9">
    <source>
        <dbReference type="PROSITE" id="PS50122"/>
    </source>
</evidence>
<reference evidence="10" key="2">
    <citation type="journal article" date="2021" name="Microorganisms">
        <title>Bacterial Dimethylsulfoniopropionate Biosynthesis in the East China Sea.</title>
        <authorList>
            <person name="Liu J."/>
            <person name="Zhang Y."/>
            <person name="Liu J."/>
            <person name="Zhong H."/>
            <person name="Williams B.T."/>
            <person name="Zheng Y."/>
            <person name="Curson A.R.J."/>
            <person name="Sun C."/>
            <person name="Sun H."/>
            <person name="Song D."/>
            <person name="Wagner Mackenzie B."/>
            <person name="Bermejo Martinez A."/>
            <person name="Todd J.D."/>
            <person name="Zhang X.H."/>
        </authorList>
    </citation>
    <scope>NUCLEOTIDE SEQUENCE</scope>
    <source>
        <strain evidence="10">AESS21</strain>
    </source>
</reference>
<protein>
    <recommendedName>
        <fullName evidence="5">Protein-glutamate methylesterase/protein-glutamine glutaminase</fullName>
        <ecNumber evidence="5">3.1.1.61</ecNumber>
        <ecNumber evidence="5">3.5.1.44</ecNumber>
    </recommendedName>
</protein>
<evidence type="ECO:0000256" key="2">
    <source>
        <dbReference type="ARBA" id="ARBA00022500"/>
    </source>
</evidence>
<dbReference type="GO" id="GO:0005737">
    <property type="term" value="C:cytoplasm"/>
    <property type="evidence" value="ECO:0007669"/>
    <property type="project" value="UniProtKB-SubCell"/>
</dbReference>
<evidence type="ECO:0000259" key="8">
    <source>
        <dbReference type="PROSITE" id="PS50110"/>
    </source>
</evidence>
<dbReference type="HAMAP" id="MF_00099">
    <property type="entry name" value="CheB_chemtxs"/>
    <property type="match status" value="1"/>
</dbReference>
<comment type="subcellular location">
    <subcellularLocation>
        <location evidence="5">Cytoplasm</location>
    </subcellularLocation>
</comment>
<feature type="active site" evidence="5 6">
    <location>
        <position position="289"/>
    </location>
</feature>
<dbReference type="Gene3D" id="3.40.50.180">
    <property type="entry name" value="Methylesterase CheB, C-terminal domain"/>
    <property type="match status" value="1"/>
</dbReference>
<dbReference type="EMBL" id="QTKU01000005">
    <property type="protein sequence ID" value="MBS8262348.1"/>
    <property type="molecule type" value="Genomic_DNA"/>
</dbReference>
<organism evidence="10 11">
    <name type="scientific">Roseibium polysiphoniae</name>
    <dbReference type="NCBI Taxonomy" id="2571221"/>
    <lineage>
        <taxon>Bacteria</taxon>
        <taxon>Pseudomonadati</taxon>
        <taxon>Pseudomonadota</taxon>
        <taxon>Alphaproteobacteria</taxon>
        <taxon>Hyphomicrobiales</taxon>
        <taxon>Stappiaceae</taxon>
        <taxon>Roseibium</taxon>
    </lineage>
</organism>
<dbReference type="CDD" id="cd17541">
    <property type="entry name" value="REC_CheB-like"/>
    <property type="match status" value="1"/>
</dbReference>
<dbReference type="InterPro" id="IPR035909">
    <property type="entry name" value="CheB_C"/>
</dbReference>
<dbReference type="SUPFAM" id="SSF52738">
    <property type="entry name" value="Methylesterase CheB, C-terminal domain"/>
    <property type="match status" value="1"/>
</dbReference>
<dbReference type="InterPro" id="IPR001789">
    <property type="entry name" value="Sig_transdc_resp-reg_receiver"/>
</dbReference>
<dbReference type="EC" id="3.1.1.61" evidence="5"/>
<evidence type="ECO:0000256" key="7">
    <source>
        <dbReference type="PROSITE-ProRule" id="PRU00169"/>
    </source>
</evidence>
<evidence type="ECO:0000256" key="1">
    <source>
        <dbReference type="ARBA" id="ARBA00022490"/>
    </source>
</evidence>
<dbReference type="AlphaFoldDB" id="A0A944CGD7"/>
<evidence type="ECO:0000313" key="11">
    <source>
        <dbReference type="Proteomes" id="UP000705379"/>
    </source>
</evidence>
<dbReference type="SMART" id="SM00448">
    <property type="entry name" value="REC"/>
    <property type="match status" value="1"/>
</dbReference>
<evidence type="ECO:0000313" key="10">
    <source>
        <dbReference type="EMBL" id="MBS8262348.1"/>
    </source>
</evidence>
<accession>A0A944CGD7</accession>
<comment type="catalytic activity">
    <reaction evidence="4 5">
        <text>[protein]-L-glutamate 5-O-methyl ester + H2O = L-glutamyl-[protein] + methanol + H(+)</text>
        <dbReference type="Rhea" id="RHEA:23236"/>
        <dbReference type="Rhea" id="RHEA-COMP:10208"/>
        <dbReference type="Rhea" id="RHEA-COMP:10311"/>
        <dbReference type="ChEBI" id="CHEBI:15377"/>
        <dbReference type="ChEBI" id="CHEBI:15378"/>
        <dbReference type="ChEBI" id="CHEBI:17790"/>
        <dbReference type="ChEBI" id="CHEBI:29973"/>
        <dbReference type="ChEBI" id="CHEBI:82795"/>
        <dbReference type="EC" id="3.1.1.61"/>
    </reaction>
</comment>
<feature type="domain" description="Response regulatory" evidence="8">
    <location>
        <begin position="6"/>
        <end position="123"/>
    </location>
</feature>
<keyword evidence="1 5" id="KW-0963">Cytoplasm</keyword>
<feature type="domain" description="CheB-type methylesterase" evidence="9">
    <location>
        <begin position="150"/>
        <end position="347"/>
    </location>
</feature>
<dbReference type="InterPro" id="IPR011006">
    <property type="entry name" value="CheY-like_superfamily"/>
</dbReference>
<dbReference type="Pfam" id="PF00072">
    <property type="entry name" value="Response_reg"/>
    <property type="match status" value="1"/>
</dbReference>
<dbReference type="PROSITE" id="PS50110">
    <property type="entry name" value="RESPONSE_REGULATORY"/>
    <property type="match status" value="1"/>
</dbReference>
<proteinExistence type="inferred from homology"/>
<comment type="domain">
    <text evidence="5">Contains a C-terminal catalytic domain, and an N-terminal region which modulates catalytic activity.</text>
</comment>
<keyword evidence="5 7" id="KW-0597">Phosphoprotein</keyword>
<dbReference type="InterPro" id="IPR000673">
    <property type="entry name" value="Sig_transdc_resp-reg_Me-estase"/>
</dbReference>
<dbReference type="SUPFAM" id="SSF52172">
    <property type="entry name" value="CheY-like"/>
    <property type="match status" value="1"/>
</dbReference>
<dbReference type="PROSITE" id="PS50122">
    <property type="entry name" value="CHEB"/>
    <property type="match status" value="1"/>
</dbReference>
<dbReference type="GO" id="GO:0000156">
    <property type="term" value="F:phosphorelay response regulator activity"/>
    <property type="evidence" value="ECO:0007669"/>
    <property type="project" value="InterPro"/>
</dbReference>
<dbReference type="Gene3D" id="3.40.50.2300">
    <property type="match status" value="1"/>
</dbReference>
<dbReference type="PIRSF" id="PIRSF000876">
    <property type="entry name" value="RR_chemtxs_CheB"/>
    <property type="match status" value="1"/>
</dbReference>
<feature type="modified residue" description="4-aspartylphosphate" evidence="5 7">
    <location>
        <position position="57"/>
    </location>
</feature>
<dbReference type="PANTHER" id="PTHR42872:SF6">
    <property type="entry name" value="PROTEIN-GLUTAMATE METHYLESTERASE_PROTEIN-GLUTAMINE GLUTAMINASE"/>
    <property type="match status" value="1"/>
</dbReference>
<dbReference type="GO" id="GO:0008984">
    <property type="term" value="F:protein-glutamate methylesterase activity"/>
    <property type="evidence" value="ECO:0007669"/>
    <property type="project" value="UniProtKB-UniRule"/>
</dbReference>
<comment type="similarity">
    <text evidence="5">Belongs to the CheB family.</text>
</comment>
<sequence length="354" mass="37625">MSREIKVLIVDDSALVRQMLTEMLSSDPAINVVGTASDPIFARKLIKELNPDVVTLDVEMPRMDGLHFLEKIMTLRPMPVVMVSSLTQKGADAAFRALELGAVDIVGKPTLDLKDSFQHLRSEIIAKVKAAASARVRARGSHTPPQTVRPVSSHYKTTERVVCIGASTGGVEALAQVLRSLPGDAPAIAITQHMPQSFTPKFAARLNRMCAIRIAEAHGGERMLPGHAYLAPGGTHLSIQRSGANYVCKVEGSTLVSGHCPSVDVLFRSAAENIGVNAVGVLLTGMGRDGAEGLKAIRDAGGNTIGQDEATCIVYGMPRAAQELGAVERQVPLGDVAETLLNECAKDGRQAVRI</sequence>
<dbReference type="NCBIfam" id="NF001965">
    <property type="entry name" value="PRK00742.1"/>
    <property type="match status" value="1"/>
</dbReference>
<keyword evidence="2 5" id="KW-0145">Chemotaxis</keyword>
<comment type="PTM">
    <text evidence="5">Phosphorylated by CheA. Phosphorylation of the N-terminal regulatory domain activates the methylesterase activity.</text>
</comment>
<dbReference type="PANTHER" id="PTHR42872">
    <property type="entry name" value="PROTEIN-GLUTAMATE METHYLESTERASE/PROTEIN-GLUTAMINE GLUTAMINASE"/>
    <property type="match status" value="1"/>
</dbReference>
<dbReference type="RefSeq" id="WP_213217903.1">
    <property type="nucleotide sequence ID" value="NZ_QTKU01000005.1"/>
</dbReference>
<comment type="caution">
    <text evidence="10">The sequence shown here is derived from an EMBL/GenBank/DDBJ whole genome shotgun (WGS) entry which is preliminary data.</text>
</comment>
<evidence type="ECO:0000256" key="4">
    <source>
        <dbReference type="ARBA" id="ARBA00048267"/>
    </source>
</evidence>
<evidence type="ECO:0000256" key="3">
    <source>
        <dbReference type="ARBA" id="ARBA00022801"/>
    </source>
</evidence>
<dbReference type="Pfam" id="PF01339">
    <property type="entry name" value="CheB_methylest"/>
    <property type="match status" value="1"/>
</dbReference>
<dbReference type="GO" id="GO:0050568">
    <property type="term" value="F:protein-glutamine glutaminase activity"/>
    <property type="evidence" value="ECO:0007669"/>
    <property type="project" value="UniProtKB-UniRule"/>
</dbReference>
<dbReference type="EC" id="3.5.1.44" evidence="5"/>
<gene>
    <name evidence="5" type="primary">cheB</name>
    <name evidence="10" type="ORF">DYI23_19120</name>
</gene>
<dbReference type="Proteomes" id="UP000705379">
    <property type="component" value="Unassembled WGS sequence"/>
</dbReference>
<comment type="catalytic activity">
    <reaction evidence="5">
        <text>L-glutaminyl-[protein] + H2O = L-glutamyl-[protein] + NH4(+)</text>
        <dbReference type="Rhea" id="RHEA:16441"/>
        <dbReference type="Rhea" id="RHEA-COMP:10207"/>
        <dbReference type="Rhea" id="RHEA-COMP:10208"/>
        <dbReference type="ChEBI" id="CHEBI:15377"/>
        <dbReference type="ChEBI" id="CHEBI:28938"/>
        <dbReference type="ChEBI" id="CHEBI:29973"/>
        <dbReference type="ChEBI" id="CHEBI:30011"/>
        <dbReference type="EC" id="3.5.1.44"/>
    </reaction>
</comment>